<comment type="caution">
    <text evidence="2">The sequence shown here is derived from an EMBL/GenBank/DDBJ whole genome shotgun (WGS) entry which is preliminary data.</text>
</comment>
<reference evidence="2 3" key="1">
    <citation type="submission" date="2019-10" db="EMBL/GenBank/DDBJ databases">
        <title>Actinomadura rubteroloni sp. nov. and Actinomadura macrotermitis sp. nov., isolated from the gut of fungus growing-termite Macrotermes natalensis.</title>
        <authorList>
            <person name="Benndorf R."/>
            <person name="Martin K."/>
            <person name="Kuefner M."/>
            <person name="De Beer W."/>
            <person name="Kaster A.-K."/>
            <person name="Vollmers J."/>
            <person name="Poulsen M."/>
            <person name="Beemelmanns C."/>
        </authorList>
    </citation>
    <scope>NUCLEOTIDE SEQUENCE [LARGE SCALE GENOMIC DNA]</scope>
    <source>
        <strain evidence="2 3">RB68</strain>
    </source>
</reference>
<dbReference type="RefSeq" id="WP_268890378.1">
    <property type="nucleotide sequence ID" value="NZ_WEGH01000002.1"/>
</dbReference>
<dbReference type="AlphaFoldDB" id="A0A7K0BWA5"/>
<dbReference type="Proteomes" id="UP000487268">
    <property type="component" value="Unassembled WGS sequence"/>
</dbReference>
<dbReference type="InterPro" id="IPR029063">
    <property type="entry name" value="SAM-dependent_MTases_sf"/>
</dbReference>
<dbReference type="EMBL" id="WEGH01000002">
    <property type="protein sequence ID" value="MQY05460.1"/>
    <property type="molecule type" value="Genomic_DNA"/>
</dbReference>
<evidence type="ECO:0008006" key="4">
    <source>
        <dbReference type="Google" id="ProtNLM"/>
    </source>
</evidence>
<gene>
    <name evidence="2" type="ORF">ACRB68_35360</name>
</gene>
<evidence type="ECO:0000313" key="2">
    <source>
        <dbReference type="EMBL" id="MQY05460.1"/>
    </source>
</evidence>
<organism evidence="2 3">
    <name type="scientific">Actinomadura macrotermitis</name>
    <dbReference type="NCBI Taxonomy" id="2585200"/>
    <lineage>
        <taxon>Bacteria</taxon>
        <taxon>Bacillati</taxon>
        <taxon>Actinomycetota</taxon>
        <taxon>Actinomycetes</taxon>
        <taxon>Streptosporangiales</taxon>
        <taxon>Thermomonosporaceae</taxon>
        <taxon>Actinomadura</taxon>
    </lineage>
</organism>
<dbReference type="SUPFAM" id="SSF53335">
    <property type="entry name" value="S-adenosyl-L-methionine-dependent methyltransferases"/>
    <property type="match status" value="1"/>
</dbReference>
<dbReference type="InterPro" id="IPR006764">
    <property type="entry name" value="SAM_dep_MeTrfase_SAV2177_type"/>
</dbReference>
<accession>A0A7K0BWA5</accession>
<sequence>MAEDRTRVAIDMSRASPARVYDHLLGGKDNYEADRVLAGELAAAFHDVQRAARANRSFVLRAVAEAAAGGITQFLDLGSGLPAAENVHEVARRWHPAAAVAYVDHDPVVANHVRALLQTDERVIVLEADLRRPEPILTRPELKECFDFDRPVAVLMASCLHFVPDEDDPAGIVAGFTRDLAPGSRLVVSHWSGGVDARAEEAVRSAHRRLATLPIVDRDPARIRELFAGFDLLGPGLADVTAWLPGPSAAAEPSFRLIGGIGRKPAPSSPPAQGFPGPDGAP</sequence>
<dbReference type="Gene3D" id="3.40.50.150">
    <property type="entry name" value="Vaccinia Virus protein VP39"/>
    <property type="match status" value="1"/>
</dbReference>
<evidence type="ECO:0000313" key="3">
    <source>
        <dbReference type="Proteomes" id="UP000487268"/>
    </source>
</evidence>
<dbReference type="PIRSF" id="PIRSF017393">
    <property type="entry name" value="MTase_SAV2177"/>
    <property type="match status" value="1"/>
</dbReference>
<evidence type="ECO:0000256" key="1">
    <source>
        <dbReference type="SAM" id="MobiDB-lite"/>
    </source>
</evidence>
<proteinExistence type="predicted"/>
<protein>
    <recommendedName>
        <fullName evidence="4">S-adenosyl methyltransferase</fullName>
    </recommendedName>
</protein>
<keyword evidence="3" id="KW-1185">Reference proteome</keyword>
<dbReference type="Pfam" id="PF04672">
    <property type="entry name" value="Methyltransf_19"/>
    <property type="match status" value="1"/>
</dbReference>
<name>A0A7K0BWA5_9ACTN</name>
<feature type="region of interest" description="Disordered" evidence="1">
    <location>
        <begin position="259"/>
        <end position="282"/>
    </location>
</feature>